<dbReference type="RefSeq" id="WP_319966779.1">
    <property type="nucleotide sequence ID" value="NZ_JAXAVW010000012.1"/>
</dbReference>
<dbReference type="EMBL" id="JAXAVW010000012">
    <property type="protein sequence ID" value="MDX8031724.1"/>
    <property type="molecule type" value="Genomic_DNA"/>
</dbReference>
<feature type="region of interest" description="Disordered" evidence="1">
    <location>
        <begin position="46"/>
        <end position="66"/>
    </location>
</feature>
<evidence type="ECO:0000313" key="2">
    <source>
        <dbReference type="EMBL" id="MDX8031724.1"/>
    </source>
</evidence>
<feature type="region of interest" description="Disordered" evidence="1">
    <location>
        <begin position="1"/>
        <end position="33"/>
    </location>
</feature>
<feature type="region of interest" description="Disordered" evidence="1">
    <location>
        <begin position="135"/>
        <end position="170"/>
    </location>
</feature>
<gene>
    <name evidence="2" type="ORF">SK803_15980</name>
</gene>
<evidence type="ECO:0008006" key="4">
    <source>
        <dbReference type="Google" id="ProtNLM"/>
    </source>
</evidence>
<evidence type="ECO:0000256" key="1">
    <source>
        <dbReference type="SAM" id="MobiDB-lite"/>
    </source>
</evidence>
<reference evidence="2 3" key="2">
    <citation type="submission" date="2023-11" db="EMBL/GenBank/DDBJ databases">
        <authorList>
            <person name="Lara A.C."/>
            <person name="Chronakova A."/>
        </authorList>
    </citation>
    <scope>NUCLEOTIDE SEQUENCE [LARGE SCALE GENOMIC DNA]</scope>
    <source>
        <strain evidence="2 3">BCCO 10_0856</strain>
    </source>
</reference>
<feature type="compositionally biased region" description="Polar residues" evidence="1">
    <location>
        <begin position="135"/>
        <end position="148"/>
    </location>
</feature>
<keyword evidence="3" id="KW-1185">Reference proteome</keyword>
<dbReference type="Proteomes" id="UP001285521">
    <property type="component" value="Unassembled WGS sequence"/>
</dbReference>
<protein>
    <recommendedName>
        <fullName evidence="4">ATP/GTP-binding protein</fullName>
    </recommendedName>
</protein>
<sequence length="221" mass="22946">MGGQEQNGDDKLLGCRYVAAGPGPGQETPKEPGGWFMLLCSPDGKDPDSRGPIWVPAGADAPPPSPEQVAEMARKRLRLPMPKIRANPAGEQLVNLPTWMWLDRDSWGDISATASVPGVSVTALARPLSATWSMGDGSSVTCTSSGTPFPSGGDPKSASPDCGHTYRSSSAGRPAQAFLVSVKVQWTVTWSGAGQSGTFPNLSTTASASFRVAESQGITTG</sequence>
<proteinExistence type="predicted"/>
<evidence type="ECO:0000313" key="3">
    <source>
        <dbReference type="Proteomes" id="UP001285521"/>
    </source>
</evidence>
<name>A0ABU4T0P6_9PSEU</name>
<organism evidence="2 3">
    <name type="scientific">Lentzea miocenica</name>
    <dbReference type="NCBI Taxonomy" id="3095431"/>
    <lineage>
        <taxon>Bacteria</taxon>
        <taxon>Bacillati</taxon>
        <taxon>Actinomycetota</taxon>
        <taxon>Actinomycetes</taxon>
        <taxon>Pseudonocardiales</taxon>
        <taxon>Pseudonocardiaceae</taxon>
        <taxon>Lentzea</taxon>
    </lineage>
</organism>
<comment type="caution">
    <text evidence="2">The sequence shown here is derived from an EMBL/GenBank/DDBJ whole genome shotgun (WGS) entry which is preliminary data.</text>
</comment>
<reference evidence="2 3" key="1">
    <citation type="submission" date="2023-11" db="EMBL/GenBank/DDBJ databases">
        <title>Lentzea sokolovensis, sp. nov., Lentzea kristufkii, sp. nov., and Lentzea miocenensis, sp. nov., rare actinobacteria from Sokolov Coal Basin, Miocene lacustrine sediment, Czech Republic.</title>
        <authorList>
            <person name="Lara A."/>
            <person name="Kotroba L."/>
            <person name="Nouioui I."/>
            <person name="Neumann-Schaal M."/>
            <person name="Mast Y."/>
            <person name="Chronakova A."/>
        </authorList>
    </citation>
    <scope>NUCLEOTIDE SEQUENCE [LARGE SCALE GENOMIC DNA]</scope>
    <source>
        <strain evidence="2 3">BCCO 10_0856</strain>
    </source>
</reference>
<accession>A0ABU4T0P6</accession>